<protein>
    <submittedName>
        <fullName evidence="1">P21 (RAC1) activated kinase 4</fullName>
    </submittedName>
</protein>
<dbReference type="Ensembl" id="ENSOART00020038287.2">
    <property type="protein sequence ID" value="ENSOARP00020059723.1"/>
    <property type="gene ID" value="ENSOARG00020024456.2"/>
</dbReference>
<evidence type="ECO:0000313" key="1">
    <source>
        <dbReference type="Ensembl" id="ENSOARP00020059723.1"/>
    </source>
</evidence>
<accession>A0AC11EKG1</accession>
<sequence length="642" mass="69167">MFGKKKKRVEISAPSNFEHRVHTGFDQHEQRFTGLPRQWQSLIEESARRPKPLIDPACITSIQPGAPKTIVRGSKGAKDGALTLLLDEFENMSVTRSNSLRRDSPPPPARARQENGMPAEQAATARGAPEKAGSQGRGAGHGEAGGSSGDRRRAGPDKRPKSSREGSGGPQESSRDKRPLSGPDVGTPHQPASLASGAKVAAGRPFNTYPRADTDHPSRGTQAEPHNMAPNGPSVGGLAIPQSSSSRPPARAHGAPSPGVLGPHASEPQLAPPARTLTAPAGPPAPGPPGPRSPQREPQRVSHEQFRAALQLVVDPGDPRSYLDNFIKIGEGSTGIVCIATVRSSGRLVAVKKMDLRKQQRRELLFNEVVIMRDYQHENVVEMYNSYLVGDELWVVMEFLEGGALTDIVTHTRMNEEQIAAVCLAVLQALSVLHAQGVIHRDIKSDSILLTHDGRVSSGGVAWPPLASAQLSPCGWGGPSAQFSPLRSSTCIPSSCISPESGVQVKLSDFGFCAQVSKEVPRRKSLVGTPYWMAPELISRLPYGPEVDIWSLGVMVIEMVDGEPPYFNEPPLKAMKMIRDNLPPRLKNLHKVSPSLKGFLDRLLVRDPAQRATAAELLKHPFLAKAGPPASIVPLMRQNRTR</sequence>
<reference evidence="1" key="3">
    <citation type="submission" date="2025-09" db="UniProtKB">
        <authorList>
            <consortium name="Ensembl"/>
        </authorList>
    </citation>
    <scope>IDENTIFICATION</scope>
</reference>
<organism evidence="1">
    <name type="scientific">Ovis aries</name>
    <name type="common">Sheep</name>
    <dbReference type="NCBI Taxonomy" id="9940"/>
    <lineage>
        <taxon>Eukaryota</taxon>
        <taxon>Metazoa</taxon>
        <taxon>Chordata</taxon>
        <taxon>Craniata</taxon>
        <taxon>Vertebrata</taxon>
        <taxon>Euteleostomi</taxon>
        <taxon>Mammalia</taxon>
        <taxon>Eutheria</taxon>
        <taxon>Laurasiatheria</taxon>
        <taxon>Artiodactyla</taxon>
        <taxon>Ruminantia</taxon>
        <taxon>Pecora</taxon>
        <taxon>Bovidae</taxon>
        <taxon>Caprinae</taxon>
        <taxon>Ovis</taxon>
    </lineage>
</organism>
<gene>
    <name evidence="1" type="primary">PAK4</name>
</gene>
<reference evidence="1" key="1">
    <citation type="submission" date="2020-11" db="EMBL/GenBank/DDBJ databases">
        <authorList>
            <person name="Davenport K.M."/>
            <person name="Bickhart D.M."/>
            <person name="Smith T.P.L."/>
            <person name="Murdoch B.M."/>
            <person name="Rosen B.D."/>
        </authorList>
    </citation>
    <scope>NUCLEOTIDE SEQUENCE [LARGE SCALE GENOMIC DNA]</scope>
    <source>
        <strain evidence="1">OAR_USU_Benz2616</strain>
    </source>
</reference>
<proteinExistence type="predicted"/>
<reference evidence="1" key="2">
    <citation type="submission" date="2025-08" db="UniProtKB">
        <authorList>
            <consortium name="Ensembl"/>
        </authorList>
    </citation>
    <scope>IDENTIFICATION</scope>
</reference>
<name>A0AC11EKG1_SHEEP</name>